<evidence type="ECO:0008006" key="8">
    <source>
        <dbReference type="Google" id="ProtNLM"/>
    </source>
</evidence>
<keyword evidence="5" id="KW-0812">Transmembrane</keyword>
<dbReference type="RefSeq" id="WP_137620446.1">
    <property type="nucleotide sequence ID" value="NZ_NXLZ01000004.1"/>
</dbReference>
<dbReference type="InterPro" id="IPR019734">
    <property type="entry name" value="TPR_rpt"/>
</dbReference>
<protein>
    <recommendedName>
        <fullName evidence="8">Tetratricopeptide repeat protein</fullName>
    </recommendedName>
</protein>
<dbReference type="InterPro" id="IPR051012">
    <property type="entry name" value="CellSynth/LPSAsmb/PSIAsmb"/>
</dbReference>
<name>A0A4U7BRI2_9BACT</name>
<gene>
    <name evidence="6" type="ORF">CQA69_03515</name>
</gene>
<evidence type="ECO:0000256" key="5">
    <source>
        <dbReference type="SAM" id="Phobius"/>
    </source>
</evidence>
<feature type="repeat" description="TPR" evidence="3">
    <location>
        <begin position="181"/>
        <end position="214"/>
    </location>
</feature>
<dbReference type="Proteomes" id="UP000308838">
    <property type="component" value="Unassembled WGS sequence"/>
</dbReference>
<dbReference type="Gene3D" id="1.25.40.10">
    <property type="entry name" value="Tetratricopeptide repeat domain"/>
    <property type="match status" value="3"/>
</dbReference>
<dbReference type="PANTHER" id="PTHR45586:SF1">
    <property type="entry name" value="LIPOPOLYSACCHARIDE ASSEMBLY PROTEIN B"/>
    <property type="match status" value="1"/>
</dbReference>
<comment type="caution">
    <text evidence="6">The sequence shown here is derived from an EMBL/GenBank/DDBJ whole genome shotgun (WGS) entry which is preliminary data.</text>
</comment>
<dbReference type="SUPFAM" id="SSF48452">
    <property type="entry name" value="TPR-like"/>
    <property type="match status" value="3"/>
</dbReference>
<evidence type="ECO:0000256" key="4">
    <source>
        <dbReference type="SAM" id="MobiDB-lite"/>
    </source>
</evidence>
<dbReference type="SMART" id="SM00028">
    <property type="entry name" value="TPR"/>
    <property type="match status" value="4"/>
</dbReference>
<accession>A0A4U7BRI2</accession>
<evidence type="ECO:0000256" key="1">
    <source>
        <dbReference type="ARBA" id="ARBA00022737"/>
    </source>
</evidence>
<keyword evidence="7" id="KW-1185">Reference proteome</keyword>
<reference evidence="6 7" key="1">
    <citation type="submission" date="2018-05" db="EMBL/GenBank/DDBJ databases">
        <title>Novel Campyloabacter and Helicobacter Species and Strains.</title>
        <authorList>
            <person name="Mannion A.J."/>
            <person name="Shen Z."/>
            <person name="Fox J.G."/>
        </authorList>
    </citation>
    <scope>NUCLEOTIDE SEQUENCE [LARGE SCALE GENOMIC DNA]</scope>
    <source>
        <strain evidence="7">MIT17-664</strain>
    </source>
</reference>
<evidence type="ECO:0000313" key="7">
    <source>
        <dbReference type="Proteomes" id="UP000308838"/>
    </source>
</evidence>
<dbReference type="InterPro" id="IPR011990">
    <property type="entry name" value="TPR-like_helical_dom_sf"/>
</dbReference>
<dbReference type="Pfam" id="PF13432">
    <property type="entry name" value="TPR_16"/>
    <property type="match status" value="2"/>
</dbReference>
<sequence length="824" mass="94350">MAEKEDIVLEESEDNLNKERLDESLGDFKGQEGQAPEDEEFLSLSEESSSENSDTGFNFTRESAPEDTPPPTDEEVKDKEQFIPWYKDRKFISLVGASTFLICILVFTLFYLIFSEGNIKPDIIASKPVEQPDIVPDESYKYNHDMSKIDEMIQKANALYFRGEIDQALRIYKQVAIYNESLSNYNLGVSQMNEGKLNEAFESFKKAIASGENQSVSAINAAVCALKLGDKEKFKYYIDLAEVYLSKEGKSKLYNYYLALIDYYKGYYPEALQMFQQVNIEPYIDTAKYLSAKIYAKMDFDAKAVQQLNTQGNFESSLSLGLLYARMGEYDKAKTFLNTAMKIERDFNQSLAALTLVDIKTGDYQNMLTRLQNIYKNNDENKYKVLGTYKIKTRLNKNLFDISIAQNNFSKDILKKTKNQFDLLFYYAPYQVFDSKQASLYIEKANIVDFIDDGANSKNYLTISKTLSSTNIKIANVINHALNQQLRLANEEFQNLLNSYPEHSILQYNLALTYAQMQNYELAYKYFSSSYHLNPKNYLAGVFAMLCGKLSDLDTTKLYNEILENMSADTNSNTMQKSMLFLANSDYVSMLPYLDESNKKETPLSLIFEAIIAKNNNLNNQVDVKIAKLRSELPQDIVANILYFNSLNSNFNIKEYAQNAQIHFKNLKIDYRNVFGGPNIARELYVSLMHISGLLNLERNKFKELMNTSKFKSEGVIQTLAYLDIFAQQYQESYALYNVLIDDLKIKDSRTLFLAAVAAIGANNPNSAIALLQLSKFSDKNNKESKAALGLLYQEVQNYEAAMSQYKTLPNDFKSEFFTFDIKD</sequence>
<feature type="repeat" description="TPR" evidence="3">
    <location>
        <begin position="504"/>
        <end position="537"/>
    </location>
</feature>
<evidence type="ECO:0000256" key="3">
    <source>
        <dbReference type="PROSITE-ProRule" id="PRU00339"/>
    </source>
</evidence>
<dbReference type="PANTHER" id="PTHR45586">
    <property type="entry name" value="TPR REPEAT-CONTAINING PROTEIN PA4667"/>
    <property type="match status" value="1"/>
</dbReference>
<dbReference type="OrthoDB" id="5346105at2"/>
<dbReference type="EMBL" id="NXLZ01000004">
    <property type="protein sequence ID" value="TKX31324.1"/>
    <property type="molecule type" value="Genomic_DNA"/>
</dbReference>
<feature type="repeat" description="TPR" evidence="3">
    <location>
        <begin position="314"/>
        <end position="347"/>
    </location>
</feature>
<keyword evidence="5" id="KW-1133">Transmembrane helix</keyword>
<dbReference type="AlphaFoldDB" id="A0A4U7BRI2"/>
<organism evidence="6 7">
    <name type="scientific">Campylobacter estrildidarum</name>
    <dbReference type="NCBI Taxonomy" id="2510189"/>
    <lineage>
        <taxon>Bacteria</taxon>
        <taxon>Pseudomonadati</taxon>
        <taxon>Campylobacterota</taxon>
        <taxon>Epsilonproteobacteria</taxon>
        <taxon>Campylobacterales</taxon>
        <taxon>Campylobacteraceae</taxon>
        <taxon>Campylobacter</taxon>
    </lineage>
</organism>
<feature type="compositionally biased region" description="Low complexity" evidence="4">
    <location>
        <begin position="42"/>
        <end position="54"/>
    </location>
</feature>
<dbReference type="PROSITE" id="PS50005">
    <property type="entry name" value="TPR"/>
    <property type="match status" value="3"/>
</dbReference>
<proteinExistence type="predicted"/>
<keyword evidence="5" id="KW-0472">Membrane</keyword>
<evidence type="ECO:0000256" key="2">
    <source>
        <dbReference type="ARBA" id="ARBA00022803"/>
    </source>
</evidence>
<keyword evidence="2 3" id="KW-0802">TPR repeat</keyword>
<feature type="region of interest" description="Disordered" evidence="4">
    <location>
        <begin position="1"/>
        <end position="77"/>
    </location>
</feature>
<feature type="transmembrane region" description="Helical" evidence="5">
    <location>
        <begin position="91"/>
        <end position="114"/>
    </location>
</feature>
<evidence type="ECO:0000313" key="6">
    <source>
        <dbReference type="EMBL" id="TKX31324.1"/>
    </source>
</evidence>
<keyword evidence="1" id="KW-0677">Repeat</keyword>
<dbReference type="Pfam" id="PF13181">
    <property type="entry name" value="TPR_8"/>
    <property type="match status" value="1"/>
</dbReference>